<keyword evidence="1" id="KW-0472">Membrane</keyword>
<evidence type="ECO:0000313" key="2">
    <source>
        <dbReference type="EMBL" id="MEQ2308961.1"/>
    </source>
</evidence>
<evidence type="ECO:0000313" key="3">
    <source>
        <dbReference type="Proteomes" id="UP001469553"/>
    </source>
</evidence>
<feature type="transmembrane region" description="Helical" evidence="1">
    <location>
        <begin position="97"/>
        <end position="117"/>
    </location>
</feature>
<evidence type="ECO:0000256" key="1">
    <source>
        <dbReference type="SAM" id="Phobius"/>
    </source>
</evidence>
<dbReference type="Proteomes" id="UP001469553">
    <property type="component" value="Unassembled WGS sequence"/>
</dbReference>
<accession>A0ABV0ZSI6</accession>
<gene>
    <name evidence="2" type="ORF">AMECASPLE_033655</name>
</gene>
<protein>
    <submittedName>
        <fullName evidence="2">Uncharacterized protein</fullName>
    </submittedName>
</protein>
<organism evidence="2 3">
    <name type="scientific">Ameca splendens</name>
    <dbReference type="NCBI Taxonomy" id="208324"/>
    <lineage>
        <taxon>Eukaryota</taxon>
        <taxon>Metazoa</taxon>
        <taxon>Chordata</taxon>
        <taxon>Craniata</taxon>
        <taxon>Vertebrata</taxon>
        <taxon>Euteleostomi</taxon>
        <taxon>Actinopterygii</taxon>
        <taxon>Neopterygii</taxon>
        <taxon>Teleostei</taxon>
        <taxon>Neoteleostei</taxon>
        <taxon>Acanthomorphata</taxon>
        <taxon>Ovalentaria</taxon>
        <taxon>Atherinomorphae</taxon>
        <taxon>Cyprinodontiformes</taxon>
        <taxon>Goodeidae</taxon>
        <taxon>Ameca</taxon>
    </lineage>
</organism>
<sequence length="132" mass="14842">MGSQLTDMRMEERSILENRYEYYSETAELLTKCSDGGTAECFTPQQTQAWLHSLSFSAIYNSLSSLIHSSFFMCPLTLPFTFLNCKKSIKSIAFDQSAPLCVSLYVLIFVYASTALFCVTECVCSCACVRKK</sequence>
<keyword evidence="3" id="KW-1185">Reference proteome</keyword>
<keyword evidence="1" id="KW-0812">Transmembrane</keyword>
<dbReference type="EMBL" id="JAHRIP010070446">
    <property type="protein sequence ID" value="MEQ2308961.1"/>
    <property type="molecule type" value="Genomic_DNA"/>
</dbReference>
<name>A0ABV0ZSI6_9TELE</name>
<reference evidence="2 3" key="1">
    <citation type="submission" date="2021-06" db="EMBL/GenBank/DDBJ databases">
        <authorList>
            <person name="Palmer J.M."/>
        </authorList>
    </citation>
    <scope>NUCLEOTIDE SEQUENCE [LARGE SCALE GENOMIC DNA]</scope>
    <source>
        <strain evidence="2 3">AS_MEX2019</strain>
        <tissue evidence="2">Muscle</tissue>
    </source>
</reference>
<keyword evidence="1" id="KW-1133">Transmembrane helix</keyword>
<comment type="caution">
    <text evidence="2">The sequence shown here is derived from an EMBL/GenBank/DDBJ whole genome shotgun (WGS) entry which is preliminary data.</text>
</comment>
<proteinExistence type="predicted"/>
<feature type="transmembrane region" description="Helical" evidence="1">
    <location>
        <begin position="66"/>
        <end position="85"/>
    </location>
</feature>